<keyword evidence="1" id="KW-0472">Membrane</keyword>
<sequence length="77" mass="7458">MIATALLGVAGVVGTLIVLAKVRERTGNGGQVALSGAMCCSALGVLGVLTLTVLPAAVTWVLVGLLAITVTVALAAS</sequence>
<dbReference type="Proteomes" id="UP000320876">
    <property type="component" value="Unassembled WGS sequence"/>
</dbReference>
<proteinExistence type="predicted"/>
<keyword evidence="3" id="KW-1185">Reference proteome</keyword>
<dbReference type="AlphaFoldDB" id="A0A542DMX3"/>
<protein>
    <submittedName>
        <fullName evidence="2">Uncharacterized protein</fullName>
    </submittedName>
</protein>
<evidence type="ECO:0000313" key="3">
    <source>
        <dbReference type="Proteomes" id="UP000320876"/>
    </source>
</evidence>
<keyword evidence="1" id="KW-0812">Transmembrane</keyword>
<evidence type="ECO:0000256" key="1">
    <source>
        <dbReference type="SAM" id="Phobius"/>
    </source>
</evidence>
<accession>A0A542DMX3</accession>
<gene>
    <name evidence="2" type="ORF">FB471_4224</name>
</gene>
<keyword evidence="1" id="KW-1133">Transmembrane helix</keyword>
<evidence type="ECO:0000313" key="2">
    <source>
        <dbReference type="EMBL" id="TQJ04430.1"/>
    </source>
</evidence>
<feature type="transmembrane region" description="Helical" evidence="1">
    <location>
        <begin position="58"/>
        <end position="76"/>
    </location>
</feature>
<organism evidence="2 3">
    <name type="scientific">Amycolatopsis cihanbeyliensis</name>
    <dbReference type="NCBI Taxonomy" id="1128664"/>
    <lineage>
        <taxon>Bacteria</taxon>
        <taxon>Bacillati</taxon>
        <taxon>Actinomycetota</taxon>
        <taxon>Actinomycetes</taxon>
        <taxon>Pseudonocardiales</taxon>
        <taxon>Pseudonocardiaceae</taxon>
        <taxon>Amycolatopsis</taxon>
    </lineage>
</organism>
<dbReference type="EMBL" id="VFML01000001">
    <property type="protein sequence ID" value="TQJ04430.1"/>
    <property type="molecule type" value="Genomic_DNA"/>
</dbReference>
<name>A0A542DMX3_AMYCI</name>
<comment type="caution">
    <text evidence="2">The sequence shown here is derived from an EMBL/GenBank/DDBJ whole genome shotgun (WGS) entry which is preliminary data.</text>
</comment>
<feature type="transmembrane region" description="Helical" evidence="1">
    <location>
        <begin position="30"/>
        <end position="51"/>
    </location>
</feature>
<reference evidence="2 3" key="1">
    <citation type="submission" date="2019-06" db="EMBL/GenBank/DDBJ databases">
        <title>Sequencing the genomes of 1000 actinobacteria strains.</title>
        <authorList>
            <person name="Klenk H.-P."/>
        </authorList>
    </citation>
    <scope>NUCLEOTIDE SEQUENCE [LARGE SCALE GENOMIC DNA]</scope>
    <source>
        <strain evidence="2 3">DSM 45679</strain>
    </source>
</reference>